<evidence type="ECO:0000256" key="5">
    <source>
        <dbReference type="ARBA" id="ARBA00023157"/>
    </source>
</evidence>
<comment type="caution">
    <text evidence="10">The sequence shown here is derived from an EMBL/GenBank/DDBJ whole genome shotgun (WGS) entry which is preliminary data.</text>
</comment>
<reference evidence="10 11" key="1">
    <citation type="journal article" date="2023" name="G3 (Bethesda)">
        <title>A haplotype-resolved chromosome-scale genome for Quercus rubra L. provides insights into the genetics of adaptive traits for red oak species.</title>
        <authorList>
            <person name="Kapoor B."/>
            <person name="Jenkins J."/>
            <person name="Schmutz J."/>
            <person name="Zhebentyayeva T."/>
            <person name="Kuelheim C."/>
            <person name="Coggeshall M."/>
            <person name="Heim C."/>
            <person name="Lasky J.R."/>
            <person name="Leites L."/>
            <person name="Islam-Faridi N."/>
            <person name="Romero-Severson J."/>
            <person name="DeLeo V.L."/>
            <person name="Lucas S.M."/>
            <person name="Lazic D."/>
            <person name="Gailing O."/>
            <person name="Carlson J."/>
            <person name="Staton M."/>
        </authorList>
    </citation>
    <scope>NUCLEOTIDE SEQUENCE [LARGE SCALE GENOMIC DNA]</scope>
    <source>
        <strain evidence="10">Pseudo-F2</strain>
    </source>
</reference>
<evidence type="ECO:0000256" key="2">
    <source>
        <dbReference type="ARBA" id="ARBA00022527"/>
    </source>
</evidence>
<gene>
    <name evidence="10" type="ORF">RGQ29_026145</name>
</gene>
<keyword evidence="4 7" id="KW-0732">Signal</keyword>
<keyword evidence="3" id="KW-0808">Transferase</keyword>
<dbReference type="GO" id="GO:0016020">
    <property type="term" value="C:membrane"/>
    <property type="evidence" value="ECO:0007669"/>
    <property type="project" value="UniProtKB-SubCell"/>
</dbReference>
<keyword evidence="5" id="KW-1015">Disulfide bond</keyword>
<keyword evidence="11" id="KW-1185">Reference proteome</keyword>
<dbReference type="InterPro" id="IPR025287">
    <property type="entry name" value="WAK_GUB"/>
</dbReference>
<evidence type="ECO:0000259" key="8">
    <source>
        <dbReference type="Pfam" id="PF08488"/>
    </source>
</evidence>
<dbReference type="PANTHER" id="PTHR33491">
    <property type="entry name" value="OSJNBA0016N04.9 PROTEIN"/>
    <property type="match status" value="1"/>
</dbReference>
<dbReference type="EMBL" id="JAXUIC010000007">
    <property type="protein sequence ID" value="KAK4583243.1"/>
    <property type="molecule type" value="Genomic_DNA"/>
</dbReference>
<dbReference type="Proteomes" id="UP001324115">
    <property type="component" value="Unassembled WGS sequence"/>
</dbReference>
<evidence type="ECO:0008006" key="12">
    <source>
        <dbReference type="Google" id="ProtNLM"/>
    </source>
</evidence>
<keyword evidence="6" id="KW-0325">Glycoprotein</keyword>
<dbReference type="Pfam" id="PF13947">
    <property type="entry name" value="GUB_WAK_bind"/>
    <property type="match status" value="1"/>
</dbReference>
<dbReference type="GO" id="GO:0004674">
    <property type="term" value="F:protein serine/threonine kinase activity"/>
    <property type="evidence" value="ECO:0007669"/>
    <property type="project" value="UniProtKB-KW"/>
</dbReference>
<keyword evidence="2" id="KW-0723">Serine/threonine-protein kinase</keyword>
<evidence type="ECO:0000313" key="11">
    <source>
        <dbReference type="Proteomes" id="UP001324115"/>
    </source>
</evidence>
<feature type="domain" description="Wall-associated receptor kinase" evidence="8">
    <location>
        <begin position="168"/>
        <end position="243"/>
    </location>
</feature>
<feature type="signal peptide" evidence="7">
    <location>
        <begin position="1"/>
        <end position="26"/>
    </location>
</feature>
<evidence type="ECO:0000256" key="3">
    <source>
        <dbReference type="ARBA" id="ARBA00022679"/>
    </source>
</evidence>
<sequence>MKMAVQFVMRIAILFLLTYELAEAAAAPMAKPDCNSTCGNLEIPYPFGIGPDCYMDKLFEVVCNGTGSSAKAFLTSIDKEVRQINIRYHLYSSDPTVQVQMPIIYSNNCRSSGSGAALNISGSPFNFSYYHNTFISVGCDNFATITGLGPVVFGCKSHCIKSNIVERTRCSGFNCCESSYFPSNQQEFHVQFRSIDESLAREEKACKYAFLVDHNWLESNKPDPSSVQYWETVPIVLEWAISNRTNHSRDMFESLKKRHDVRCSFSDEDEDFDSFTCDCAYGYQGNPYLPSGCQGK</sequence>
<dbReference type="InterPro" id="IPR013695">
    <property type="entry name" value="WAK"/>
</dbReference>
<keyword evidence="2" id="KW-0418">Kinase</keyword>
<evidence type="ECO:0000259" key="9">
    <source>
        <dbReference type="Pfam" id="PF13947"/>
    </source>
</evidence>
<protein>
    <recommendedName>
        <fullName evidence="12">Wall-associated receptor kinase galacturonan-binding domain-containing protein</fullName>
    </recommendedName>
</protein>
<evidence type="ECO:0000256" key="1">
    <source>
        <dbReference type="ARBA" id="ARBA00004479"/>
    </source>
</evidence>
<comment type="subcellular location">
    <subcellularLocation>
        <location evidence="1">Membrane</location>
        <topology evidence="1">Single-pass type I membrane protein</topology>
    </subcellularLocation>
</comment>
<dbReference type="AlphaFoldDB" id="A0AAN7F030"/>
<organism evidence="10 11">
    <name type="scientific">Quercus rubra</name>
    <name type="common">Northern red oak</name>
    <name type="synonym">Quercus borealis</name>
    <dbReference type="NCBI Taxonomy" id="3512"/>
    <lineage>
        <taxon>Eukaryota</taxon>
        <taxon>Viridiplantae</taxon>
        <taxon>Streptophyta</taxon>
        <taxon>Embryophyta</taxon>
        <taxon>Tracheophyta</taxon>
        <taxon>Spermatophyta</taxon>
        <taxon>Magnoliopsida</taxon>
        <taxon>eudicotyledons</taxon>
        <taxon>Gunneridae</taxon>
        <taxon>Pentapetalae</taxon>
        <taxon>rosids</taxon>
        <taxon>fabids</taxon>
        <taxon>Fagales</taxon>
        <taxon>Fagaceae</taxon>
        <taxon>Quercus</taxon>
    </lineage>
</organism>
<dbReference type="Pfam" id="PF08488">
    <property type="entry name" value="WAK"/>
    <property type="match status" value="1"/>
</dbReference>
<evidence type="ECO:0000256" key="6">
    <source>
        <dbReference type="ARBA" id="ARBA00023180"/>
    </source>
</evidence>
<evidence type="ECO:0000256" key="4">
    <source>
        <dbReference type="ARBA" id="ARBA00022729"/>
    </source>
</evidence>
<feature type="chain" id="PRO_5042985884" description="Wall-associated receptor kinase galacturonan-binding domain-containing protein" evidence="7">
    <location>
        <begin position="27"/>
        <end position="296"/>
    </location>
</feature>
<evidence type="ECO:0000256" key="7">
    <source>
        <dbReference type="SAM" id="SignalP"/>
    </source>
</evidence>
<accession>A0AAN7F030</accession>
<name>A0AAN7F030_QUERU</name>
<feature type="domain" description="Wall-associated receptor kinase galacturonan-binding" evidence="9">
    <location>
        <begin position="34"/>
        <end position="88"/>
    </location>
</feature>
<proteinExistence type="predicted"/>
<dbReference type="GO" id="GO:0030247">
    <property type="term" value="F:polysaccharide binding"/>
    <property type="evidence" value="ECO:0007669"/>
    <property type="project" value="InterPro"/>
</dbReference>
<evidence type="ECO:0000313" key="10">
    <source>
        <dbReference type="EMBL" id="KAK4583243.1"/>
    </source>
</evidence>